<dbReference type="PANTHER" id="PTHR14493:SF155">
    <property type="entry name" value="ZINC FINGER CCCH DOMAIN-CONTAINING PROTEIN 20"/>
    <property type="match status" value="1"/>
</dbReference>
<dbReference type="Pfam" id="PF00642">
    <property type="entry name" value="zf-CCCH"/>
    <property type="match status" value="1"/>
</dbReference>
<keyword evidence="1 5" id="KW-0479">Metal-binding</keyword>
<dbReference type="EMBL" id="KV014880">
    <property type="protein sequence ID" value="KZV21625.1"/>
    <property type="molecule type" value="Genomic_DNA"/>
</dbReference>
<organism evidence="7 8">
    <name type="scientific">Dorcoceras hygrometricum</name>
    <dbReference type="NCBI Taxonomy" id="472368"/>
    <lineage>
        <taxon>Eukaryota</taxon>
        <taxon>Viridiplantae</taxon>
        <taxon>Streptophyta</taxon>
        <taxon>Embryophyta</taxon>
        <taxon>Tracheophyta</taxon>
        <taxon>Spermatophyta</taxon>
        <taxon>Magnoliopsida</taxon>
        <taxon>eudicotyledons</taxon>
        <taxon>Gunneridae</taxon>
        <taxon>Pentapetalae</taxon>
        <taxon>asterids</taxon>
        <taxon>lamiids</taxon>
        <taxon>Lamiales</taxon>
        <taxon>Gesneriaceae</taxon>
        <taxon>Didymocarpoideae</taxon>
        <taxon>Trichosporeae</taxon>
        <taxon>Loxocarpinae</taxon>
        <taxon>Dorcoceras</taxon>
    </lineage>
</organism>
<evidence type="ECO:0000256" key="2">
    <source>
        <dbReference type="ARBA" id="ARBA00022771"/>
    </source>
</evidence>
<evidence type="ECO:0000256" key="3">
    <source>
        <dbReference type="ARBA" id="ARBA00022833"/>
    </source>
</evidence>
<keyword evidence="4" id="KW-0238">DNA-binding</keyword>
<evidence type="ECO:0000256" key="1">
    <source>
        <dbReference type="ARBA" id="ARBA00022723"/>
    </source>
</evidence>
<dbReference type="Proteomes" id="UP000250235">
    <property type="component" value="Unassembled WGS sequence"/>
</dbReference>
<dbReference type="OrthoDB" id="410307at2759"/>
<evidence type="ECO:0000259" key="6">
    <source>
        <dbReference type="PROSITE" id="PS50103"/>
    </source>
</evidence>
<dbReference type="InterPro" id="IPR045234">
    <property type="entry name" value="Unkempt-like"/>
</dbReference>
<dbReference type="InterPro" id="IPR057444">
    <property type="entry name" value="Znf-CCCH_AtC3H23-like"/>
</dbReference>
<sequence length="307" mass="34825">MMIHGRANMYVPAWASTAASADPTTFPMSLTAREGSSLSDEYHDTLSALQRYLPSNSNDAGFPEMEGFPVDTHSCDQFRMFEFKVRRCTRGRSHDWTECPFAHPGEKARRRDPRKFHYSSAACPEFRKGSCRRGDACEFAHGVFECWLHPERYRTLPCKDGMNCKRRVCFFAHCPDQLRVLNPLADSYDSASPPMGSPPLTPMDISVNDMMASMRQLQLSKVKSMPHSWRTHLTRPGGNFILPTTQTGVLARPGIRYFEAWEDAVPVMETVQSGRDLRAKMMEKLSLENPLQLNPNPDVGWVSDLLK</sequence>
<feature type="domain" description="C3H1-type" evidence="6">
    <location>
        <begin position="118"/>
        <end position="144"/>
    </location>
</feature>
<dbReference type="InterPro" id="IPR000571">
    <property type="entry name" value="Znf_CCCH"/>
</dbReference>
<evidence type="ECO:0000313" key="7">
    <source>
        <dbReference type="EMBL" id="KZV21625.1"/>
    </source>
</evidence>
<keyword evidence="3 5" id="KW-0862">Zinc</keyword>
<keyword evidence="2 5" id="KW-0863">Zinc-finger</keyword>
<feature type="zinc finger region" description="C3H1-type" evidence="5">
    <location>
        <begin position="118"/>
        <end position="144"/>
    </location>
</feature>
<dbReference type="PANTHER" id="PTHR14493">
    <property type="entry name" value="UNKEMPT FAMILY MEMBER"/>
    <property type="match status" value="1"/>
</dbReference>
<reference evidence="7 8" key="1">
    <citation type="journal article" date="2015" name="Proc. Natl. Acad. Sci. U.S.A.">
        <title>The resurrection genome of Boea hygrometrica: A blueprint for survival of dehydration.</title>
        <authorList>
            <person name="Xiao L."/>
            <person name="Yang G."/>
            <person name="Zhang L."/>
            <person name="Yang X."/>
            <person name="Zhao S."/>
            <person name="Ji Z."/>
            <person name="Zhou Q."/>
            <person name="Hu M."/>
            <person name="Wang Y."/>
            <person name="Chen M."/>
            <person name="Xu Y."/>
            <person name="Jin H."/>
            <person name="Xiao X."/>
            <person name="Hu G."/>
            <person name="Bao F."/>
            <person name="Hu Y."/>
            <person name="Wan P."/>
            <person name="Li L."/>
            <person name="Deng X."/>
            <person name="Kuang T."/>
            <person name="Xiang C."/>
            <person name="Zhu J.K."/>
            <person name="Oliver M.J."/>
            <person name="He Y."/>
        </authorList>
    </citation>
    <scope>NUCLEOTIDE SEQUENCE [LARGE SCALE GENOMIC DNA]</scope>
    <source>
        <strain evidence="8">cv. XS01</strain>
    </source>
</reference>
<gene>
    <name evidence="7" type="ORF">F511_17650</name>
</gene>
<dbReference type="AlphaFoldDB" id="A0A2Z7AII3"/>
<proteinExistence type="predicted"/>
<protein>
    <submittedName>
        <fullName evidence="7">Zinc finger C-x8-C-x5-C-x3-H type family protein</fullName>
    </submittedName>
</protein>
<dbReference type="Pfam" id="PF25512">
    <property type="entry name" value="zf-CCCH_AtC3H23"/>
    <property type="match status" value="1"/>
</dbReference>
<dbReference type="GO" id="GO:0003677">
    <property type="term" value="F:DNA binding"/>
    <property type="evidence" value="ECO:0007669"/>
    <property type="project" value="UniProtKB-KW"/>
</dbReference>
<accession>A0A2Z7AII3</accession>
<evidence type="ECO:0000313" key="8">
    <source>
        <dbReference type="Proteomes" id="UP000250235"/>
    </source>
</evidence>
<dbReference type="GO" id="GO:0008270">
    <property type="term" value="F:zinc ion binding"/>
    <property type="evidence" value="ECO:0007669"/>
    <property type="project" value="UniProtKB-KW"/>
</dbReference>
<dbReference type="Gene3D" id="4.10.1000.10">
    <property type="entry name" value="Zinc finger, CCCH-type"/>
    <property type="match status" value="1"/>
</dbReference>
<dbReference type="PROSITE" id="PS50103">
    <property type="entry name" value="ZF_C3H1"/>
    <property type="match status" value="1"/>
</dbReference>
<evidence type="ECO:0000256" key="5">
    <source>
        <dbReference type="PROSITE-ProRule" id="PRU00723"/>
    </source>
</evidence>
<evidence type="ECO:0000256" key="4">
    <source>
        <dbReference type="ARBA" id="ARBA00023125"/>
    </source>
</evidence>
<name>A0A2Z7AII3_9LAMI</name>
<dbReference type="SMART" id="SM00356">
    <property type="entry name" value="ZnF_C3H1"/>
    <property type="match status" value="2"/>
</dbReference>
<keyword evidence="8" id="KW-1185">Reference proteome</keyword>